<dbReference type="OrthoDB" id="54129at2759"/>
<dbReference type="EMBL" id="CAICTM010000190">
    <property type="protein sequence ID" value="CAB9504280.1"/>
    <property type="molecule type" value="Genomic_DNA"/>
</dbReference>
<accession>A0A9N8H9H3</accession>
<evidence type="ECO:0000313" key="2">
    <source>
        <dbReference type="Proteomes" id="UP001153069"/>
    </source>
</evidence>
<organism evidence="1 2">
    <name type="scientific">Seminavis robusta</name>
    <dbReference type="NCBI Taxonomy" id="568900"/>
    <lineage>
        <taxon>Eukaryota</taxon>
        <taxon>Sar</taxon>
        <taxon>Stramenopiles</taxon>
        <taxon>Ochrophyta</taxon>
        <taxon>Bacillariophyta</taxon>
        <taxon>Bacillariophyceae</taxon>
        <taxon>Bacillariophycidae</taxon>
        <taxon>Naviculales</taxon>
        <taxon>Naviculaceae</taxon>
        <taxon>Seminavis</taxon>
    </lineage>
</organism>
<sequence length="347" mass="38438">MVKYSKSREGRVFGFGVTHIPTKKSESSKRTVAAANAMKVELGRPLSKNQKRRTHKKLKKLLSLPNPGWDGLITVDPAEFSGAQYSFAPEELLLVDAKDGFVHWLDRANGVFSCIVVPRKLRNVAMNGNNTEVVTAALERLQKIERSNKRGEGQTGESTCNAKYAIFGTKALQRKGLSRSKLQEKCPEEAKILEAWALRLEHLAANLTPSTQLRAIKKAAELVDLCTIEGCTFGGALASSVDYSAPAHVDDDFFLSAHQLNVSGRFGDEEIVQYFCFPSCGFAVALRPGDVILFNPQVHHCLSKKSPAYAEDRVHVTTMYLKTRLVGKNDTSATLTEEEKEYFVMKL</sequence>
<keyword evidence="2" id="KW-1185">Reference proteome</keyword>
<proteinExistence type="predicted"/>
<dbReference type="Proteomes" id="UP001153069">
    <property type="component" value="Unassembled WGS sequence"/>
</dbReference>
<gene>
    <name evidence="1" type="ORF">SEMRO_191_G082260.1</name>
</gene>
<protein>
    <submittedName>
        <fullName evidence="1">Uncharacterized protein</fullName>
    </submittedName>
</protein>
<dbReference type="AlphaFoldDB" id="A0A9N8H9H3"/>
<reference evidence="1" key="1">
    <citation type="submission" date="2020-06" db="EMBL/GenBank/DDBJ databases">
        <authorList>
            <consortium name="Plant Systems Biology data submission"/>
        </authorList>
    </citation>
    <scope>NUCLEOTIDE SEQUENCE</scope>
    <source>
        <strain evidence="1">D6</strain>
    </source>
</reference>
<evidence type="ECO:0000313" key="1">
    <source>
        <dbReference type="EMBL" id="CAB9504280.1"/>
    </source>
</evidence>
<comment type="caution">
    <text evidence="1">The sequence shown here is derived from an EMBL/GenBank/DDBJ whole genome shotgun (WGS) entry which is preliminary data.</text>
</comment>
<name>A0A9N8H9H3_9STRA</name>